<evidence type="ECO:0000313" key="9">
    <source>
        <dbReference type="Proteomes" id="UP000192656"/>
    </source>
</evidence>
<comment type="catalytic activity">
    <reaction evidence="6">
        <text>2-deoxy-D-ribose 5-phosphate = D-glyceraldehyde 3-phosphate + acetaldehyde</text>
        <dbReference type="Rhea" id="RHEA:12821"/>
        <dbReference type="ChEBI" id="CHEBI:15343"/>
        <dbReference type="ChEBI" id="CHEBI:59776"/>
        <dbReference type="ChEBI" id="CHEBI:62877"/>
        <dbReference type="EC" id="4.1.2.4"/>
    </reaction>
</comment>
<dbReference type="GO" id="GO:0016052">
    <property type="term" value="P:carbohydrate catabolic process"/>
    <property type="evidence" value="ECO:0007669"/>
    <property type="project" value="TreeGrafter"/>
</dbReference>
<dbReference type="PIRSF" id="PIRSF001357">
    <property type="entry name" value="DeoC"/>
    <property type="match status" value="1"/>
</dbReference>
<dbReference type="InterPro" id="IPR002915">
    <property type="entry name" value="DeoC/FbaB/LacD_aldolase"/>
</dbReference>
<organism evidence="8 9">
    <name type="scientific">Fulvimarina manganoxydans</name>
    <dbReference type="NCBI Taxonomy" id="937218"/>
    <lineage>
        <taxon>Bacteria</taxon>
        <taxon>Pseudomonadati</taxon>
        <taxon>Pseudomonadota</taxon>
        <taxon>Alphaproteobacteria</taxon>
        <taxon>Hyphomicrobiales</taxon>
        <taxon>Aurantimonadaceae</taxon>
        <taxon>Fulvimarina</taxon>
    </lineage>
</organism>
<dbReference type="EMBL" id="FWXR01000002">
    <property type="protein sequence ID" value="SMC45027.1"/>
    <property type="molecule type" value="Genomic_DNA"/>
</dbReference>
<dbReference type="PANTHER" id="PTHR10889:SF3">
    <property type="entry name" value="DEOXYRIBOSE-PHOSPHATE ALDOLASE"/>
    <property type="match status" value="1"/>
</dbReference>
<dbReference type="AlphaFoldDB" id="A0A1W1Z9D4"/>
<evidence type="ECO:0000256" key="3">
    <source>
        <dbReference type="ARBA" id="ARBA00012515"/>
    </source>
</evidence>
<comment type="pathway">
    <text evidence="1">Carbohydrate degradation; 2-deoxy-D-ribose 1-phosphate degradation; D-glyceraldehyde 3-phosphate and acetaldehyde from 2-deoxy-alpha-D-ribose 1-phosphate: step 2/2.</text>
</comment>
<reference evidence="8 9" key="1">
    <citation type="submission" date="2017-04" db="EMBL/GenBank/DDBJ databases">
        <authorList>
            <person name="Afonso C.L."/>
            <person name="Miller P.J."/>
            <person name="Scott M.A."/>
            <person name="Spackman E."/>
            <person name="Goraichik I."/>
            <person name="Dimitrov K.M."/>
            <person name="Suarez D.L."/>
            <person name="Swayne D.E."/>
        </authorList>
    </citation>
    <scope>NUCLEOTIDE SEQUENCE [LARGE SCALE GENOMIC DNA]</scope>
    <source>
        <strain evidence="8 9">CGMCC 1.10972</strain>
    </source>
</reference>
<evidence type="ECO:0000256" key="7">
    <source>
        <dbReference type="NCBIfam" id="TIGR00126"/>
    </source>
</evidence>
<dbReference type="InterPro" id="IPR011343">
    <property type="entry name" value="DeoC"/>
</dbReference>
<sequence length="263" mass="27717">MSEVSQEGTGRSAAGDAERATQLVARLDLTNLNDDCSEADVAGLIKRAETPVGPVAAICIWPRFVAFARRELSPHIRVATVVNFPHGGDDVEATLDETRQAIGDGADEIDLVIAYERVAEDPGFVEAQVRTIKAHCGGRPLKAILETGKLYDEATIERAALAALSGGADFLKTSTGKVEINATPASARILLEAIARDGRGVGFKPAGGIKTFEDADAYMTLAETICGTDYPTAERFRLGASGVLADLLAVAEGRERQSGKGGY</sequence>
<evidence type="ECO:0000313" key="8">
    <source>
        <dbReference type="EMBL" id="SMC45027.1"/>
    </source>
</evidence>
<keyword evidence="5" id="KW-0704">Schiff base</keyword>
<proteinExistence type="inferred from homology"/>
<dbReference type="NCBIfam" id="TIGR00126">
    <property type="entry name" value="deoC"/>
    <property type="match status" value="1"/>
</dbReference>
<dbReference type="Pfam" id="PF01791">
    <property type="entry name" value="DeoC"/>
    <property type="match status" value="1"/>
</dbReference>
<protein>
    <recommendedName>
        <fullName evidence="3 7">Deoxyribose-phosphate aldolase</fullName>
        <ecNumber evidence="3 7">4.1.2.4</ecNumber>
    </recommendedName>
</protein>
<evidence type="ECO:0000256" key="2">
    <source>
        <dbReference type="ARBA" id="ARBA00009473"/>
    </source>
</evidence>
<dbReference type="GO" id="GO:0005737">
    <property type="term" value="C:cytoplasm"/>
    <property type="evidence" value="ECO:0007669"/>
    <property type="project" value="InterPro"/>
</dbReference>
<dbReference type="InterPro" id="IPR013785">
    <property type="entry name" value="Aldolase_TIM"/>
</dbReference>
<accession>A0A1W1Z9D4</accession>
<keyword evidence="9" id="KW-1185">Reference proteome</keyword>
<gene>
    <name evidence="8" type="ORF">SAMN06297251_102300</name>
</gene>
<dbReference type="OrthoDB" id="6579831at2"/>
<name>A0A1W1Z9D4_9HYPH</name>
<dbReference type="PANTHER" id="PTHR10889">
    <property type="entry name" value="DEOXYRIBOSE-PHOSPHATE ALDOLASE"/>
    <property type="match status" value="1"/>
</dbReference>
<dbReference type="Proteomes" id="UP000192656">
    <property type="component" value="Unassembled WGS sequence"/>
</dbReference>
<dbReference type="Gene3D" id="3.20.20.70">
    <property type="entry name" value="Aldolase class I"/>
    <property type="match status" value="1"/>
</dbReference>
<dbReference type="GO" id="GO:0009264">
    <property type="term" value="P:deoxyribonucleotide catabolic process"/>
    <property type="evidence" value="ECO:0007669"/>
    <property type="project" value="UniProtKB-UniRule"/>
</dbReference>
<dbReference type="STRING" id="937218.SAMN06297251_102300"/>
<comment type="similarity">
    <text evidence="2">Belongs to the DeoC/FbaB aldolase family. DeoC type 2 subfamily.</text>
</comment>
<dbReference type="GO" id="GO:0004139">
    <property type="term" value="F:deoxyribose-phosphate aldolase activity"/>
    <property type="evidence" value="ECO:0007669"/>
    <property type="project" value="UniProtKB-UniRule"/>
</dbReference>
<keyword evidence="4" id="KW-0456">Lyase</keyword>
<dbReference type="EC" id="4.1.2.4" evidence="3 7"/>
<evidence type="ECO:0000256" key="5">
    <source>
        <dbReference type="ARBA" id="ARBA00023270"/>
    </source>
</evidence>
<evidence type="ECO:0000256" key="4">
    <source>
        <dbReference type="ARBA" id="ARBA00023239"/>
    </source>
</evidence>
<evidence type="ECO:0000256" key="1">
    <source>
        <dbReference type="ARBA" id="ARBA00004816"/>
    </source>
</evidence>
<dbReference type="RefSeq" id="WP_084408738.1">
    <property type="nucleotide sequence ID" value="NZ_FWXR01000002.1"/>
</dbReference>
<evidence type="ECO:0000256" key="6">
    <source>
        <dbReference type="ARBA" id="ARBA00048791"/>
    </source>
</evidence>
<dbReference type="SMART" id="SM01133">
    <property type="entry name" value="DeoC"/>
    <property type="match status" value="1"/>
</dbReference>
<dbReference type="SUPFAM" id="SSF51569">
    <property type="entry name" value="Aldolase"/>
    <property type="match status" value="1"/>
</dbReference>